<protein>
    <submittedName>
        <fullName evidence="2">Uncharacterized protein</fullName>
    </submittedName>
</protein>
<dbReference type="AlphaFoldDB" id="A0A9D1PZ36"/>
<reference evidence="2" key="1">
    <citation type="journal article" date="2021" name="PeerJ">
        <title>Extensive microbial diversity within the chicken gut microbiome revealed by metagenomics and culture.</title>
        <authorList>
            <person name="Gilroy R."/>
            <person name="Ravi A."/>
            <person name="Getino M."/>
            <person name="Pursley I."/>
            <person name="Horton D.L."/>
            <person name="Alikhan N.F."/>
            <person name="Baker D."/>
            <person name="Gharbi K."/>
            <person name="Hall N."/>
            <person name="Watson M."/>
            <person name="Adriaenssens E.M."/>
            <person name="Foster-Nyarko E."/>
            <person name="Jarju S."/>
            <person name="Secka A."/>
            <person name="Antonio M."/>
            <person name="Oren A."/>
            <person name="Chaudhuri R.R."/>
            <person name="La Ragione R."/>
            <person name="Hildebrand F."/>
            <person name="Pallen M.J."/>
        </authorList>
    </citation>
    <scope>NUCLEOTIDE SEQUENCE</scope>
    <source>
        <strain evidence="2">12435</strain>
    </source>
</reference>
<organism evidence="2 3">
    <name type="scientific">Candidatus Protoclostridium stercorigallinarum</name>
    <dbReference type="NCBI Taxonomy" id="2838741"/>
    <lineage>
        <taxon>Bacteria</taxon>
        <taxon>Bacillati</taxon>
        <taxon>Bacillota</taxon>
        <taxon>Clostridia</taxon>
        <taxon>Candidatus Protoclostridium</taxon>
    </lineage>
</organism>
<feature type="coiled-coil region" evidence="1">
    <location>
        <begin position="46"/>
        <end position="90"/>
    </location>
</feature>
<keyword evidence="1" id="KW-0175">Coiled coil</keyword>
<dbReference type="Proteomes" id="UP000823990">
    <property type="component" value="Unassembled WGS sequence"/>
</dbReference>
<sequence length="155" mass="17486">MDTVEELPGERFYDEMRKTSGGNKGIAADDGMFVPAHRFDCVNIGLHELKTLVADLREENSALRQKAERADELERICSGLKRKLRVAELMARAKRRGRDAALPDIYACGFTGKRRDVVVKKRLAELDTGAPYLFFGERLYRLVPADEPASTDIEQ</sequence>
<proteinExistence type="predicted"/>
<reference evidence="2" key="2">
    <citation type="submission" date="2021-04" db="EMBL/GenBank/DDBJ databases">
        <authorList>
            <person name="Gilroy R."/>
        </authorList>
    </citation>
    <scope>NUCLEOTIDE SEQUENCE</scope>
    <source>
        <strain evidence="2">12435</strain>
    </source>
</reference>
<evidence type="ECO:0000313" key="3">
    <source>
        <dbReference type="Proteomes" id="UP000823990"/>
    </source>
</evidence>
<evidence type="ECO:0000313" key="2">
    <source>
        <dbReference type="EMBL" id="HIW02260.1"/>
    </source>
</evidence>
<accession>A0A9D1PZ36</accession>
<name>A0A9D1PZ36_9FIRM</name>
<gene>
    <name evidence="2" type="ORF">H9892_02850</name>
</gene>
<dbReference type="EMBL" id="DXHS01000050">
    <property type="protein sequence ID" value="HIW02260.1"/>
    <property type="molecule type" value="Genomic_DNA"/>
</dbReference>
<evidence type="ECO:0000256" key="1">
    <source>
        <dbReference type="SAM" id="Coils"/>
    </source>
</evidence>
<comment type="caution">
    <text evidence="2">The sequence shown here is derived from an EMBL/GenBank/DDBJ whole genome shotgun (WGS) entry which is preliminary data.</text>
</comment>